<reference evidence="3" key="1">
    <citation type="submission" date="2016-12" db="EMBL/GenBank/DDBJ databases">
        <authorList>
            <person name="Herbold C."/>
        </authorList>
    </citation>
    <scope>NUCLEOTIDE SEQUENCE [LARGE SCALE GENOMIC DNA]</scope>
</reference>
<sequence length="136" mass="15555">MNFSEILLQYMQKYYTKPHETINLLFAMIAGFAALSAIIITLSEKIPDALSRIIAITFTPIMLLIAVLYVGKKAPKENKKVLEIEHAIMLNHDIIDGFNPLKRRRVLELIHPSLTEKNTDDKFNELMNILNSRTST</sequence>
<protein>
    <submittedName>
        <fullName evidence="2">Uncharacterized protein</fullName>
    </submittedName>
</protein>
<keyword evidence="1" id="KW-0812">Transmembrane</keyword>
<dbReference type="RefSeq" id="WP_133124038.1">
    <property type="nucleotide sequence ID" value="NZ_FRFC01000003.1"/>
</dbReference>
<name>A0A2H1EFR7_9ARCH</name>
<keyword evidence="1" id="KW-0472">Membrane</keyword>
<feature type="transmembrane region" description="Helical" evidence="1">
    <location>
        <begin position="21"/>
        <end position="43"/>
    </location>
</feature>
<organism evidence="2 3">
    <name type="scientific">Nitrosotalea sinensis</name>
    <dbReference type="NCBI Taxonomy" id="1499975"/>
    <lineage>
        <taxon>Archaea</taxon>
        <taxon>Nitrososphaerota</taxon>
        <taxon>Nitrososphaeria</taxon>
        <taxon>Nitrosotaleales</taxon>
        <taxon>Nitrosotaleaceae</taxon>
        <taxon>Nitrosotalea</taxon>
    </lineage>
</organism>
<dbReference type="EMBL" id="FRFC01000003">
    <property type="protein sequence ID" value="SHO44264.1"/>
    <property type="molecule type" value="Genomic_DNA"/>
</dbReference>
<evidence type="ECO:0000313" key="2">
    <source>
        <dbReference type="EMBL" id="SHO44264.1"/>
    </source>
</evidence>
<evidence type="ECO:0000256" key="1">
    <source>
        <dbReference type="SAM" id="Phobius"/>
    </source>
</evidence>
<feature type="transmembrane region" description="Helical" evidence="1">
    <location>
        <begin position="49"/>
        <end position="70"/>
    </location>
</feature>
<keyword evidence="3" id="KW-1185">Reference proteome</keyword>
<proteinExistence type="predicted"/>
<dbReference type="Proteomes" id="UP000232412">
    <property type="component" value="Unassembled WGS sequence"/>
</dbReference>
<dbReference type="AlphaFoldDB" id="A0A2H1EFR7"/>
<keyword evidence="1" id="KW-1133">Transmembrane helix</keyword>
<gene>
    <name evidence="2" type="ORF">NSIN_20282</name>
</gene>
<evidence type="ECO:0000313" key="3">
    <source>
        <dbReference type="Proteomes" id="UP000232412"/>
    </source>
</evidence>
<accession>A0A2H1EFR7</accession>